<dbReference type="Gene3D" id="3.30.1130.10">
    <property type="match status" value="1"/>
</dbReference>
<dbReference type="CDD" id="cd00534">
    <property type="entry name" value="DHNA_DHNTPE"/>
    <property type="match status" value="1"/>
</dbReference>
<accession>A0A1J4SJC2</accession>
<dbReference type="InterPro" id="IPR043133">
    <property type="entry name" value="GTP-CH-I_C/QueF"/>
</dbReference>
<comment type="catalytic activity">
    <reaction evidence="1 6">
        <text>7,8-dihydroneopterin = 6-hydroxymethyl-7,8-dihydropterin + glycolaldehyde</text>
        <dbReference type="Rhea" id="RHEA:10540"/>
        <dbReference type="ChEBI" id="CHEBI:17001"/>
        <dbReference type="ChEBI" id="CHEBI:17071"/>
        <dbReference type="ChEBI" id="CHEBI:44841"/>
        <dbReference type="EC" id="4.1.2.25"/>
    </reaction>
</comment>
<evidence type="ECO:0000313" key="9">
    <source>
        <dbReference type="Proteomes" id="UP000182278"/>
    </source>
</evidence>
<dbReference type="GO" id="GO:0046654">
    <property type="term" value="P:tetrahydrofolate biosynthetic process"/>
    <property type="evidence" value="ECO:0007669"/>
    <property type="project" value="UniProtKB-UniRule"/>
</dbReference>
<dbReference type="SMART" id="SM00905">
    <property type="entry name" value="FolB"/>
    <property type="match status" value="1"/>
</dbReference>
<reference evidence="8 9" key="1">
    <citation type="journal article" date="2016" name="Environ. Microbiol.">
        <title>Genomic resolution of a cold subsurface aquifer community provides metabolic insights for novel microbes adapted to high CO concentrations.</title>
        <authorList>
            <person name="Probst A.J."/>
            <person name="Castelle C.J."/>
            <person name="Singh A."/>
            <person name="Brown C.T."/>
            <person name="Anantharaman K."/>
            <person name="Sharon I."/>
            <person name="Hug L.A."/>
            <person name="Burstein D."/>
            <person name="Emerson J.B."/>
            <person name="Thomas B.C."/>
            <person name="Banfield J.F."/>
        </authorList>
    </citation>
    <scope>NUCLEOTIDE SEQUENCE [LARGE SCALE GENOMIC DNA]</scope>
    <source>
        <strain evidence="8">CG1_02_38_46</strain>
    </source>
</reference>
<protein>
    <recommendedName>
        <fullName evidence="6">7,8-dihydroneopterin aldolase</fullName>
        <ecNumber evidence="6">4.1.2.25</ecNumber>
    </recommendedName>
</protein>
<evidence type="ECO:0000256" key="3">
    <source>
        <dbReference type="ARBA" id="ARBA00005708"/>
    </source>
</evidence>
<keyword evidence="4 6" id="KW-0289">Folate biosynthesis</keyword>
<dbReference type="InterPro" id="IPR006157">
    <property type="entry name" value="FolB_dom"/>
</dbReference>
<dbReference type="STRING" id="1817893.AUJ66_00455"/>
<organism evidence="8 9">
    <name type="scientific">Candidatus Desantisbacteria bacterium CG1_02_38_46</name>
    <dbReference type="NCBI Taxonomy" id="1817893"/>
    <lineage>
        <taxon>Bacteria</taxon>
        <taxon>Candidatus Desantisiibacteriota</taxon>
    </lineage>
</organism>
<dbReference type="SUPFAM" id="SSF55620">
    <property type="entry name" value="Tetrahydrobiopterin biosynthesis enzymes-like"/>
    <property type="match status" value="1"/>
</dbReference>
<dbReference type="EC" id="4.1.2.25" evidence="6"/>
<dbReference type="GO" id="GO:0046656">
    <property type="term" value="P:folic acid biosynthetic process"/>
    <property type="evidence" value="ECO:0007669"/>
    <property type="project" value="UniProtKB-UniRule"/>
</dbReference>
<dbReference type="Pfam" id="PF02152">
    <property type="entry name" value="FolB"/>
    <property type="match status" value="1"/>
</dbReference>
<evidence type="ECO:0000256" key="4">
    <source>
        <dbReference type="ARBA" id="ARBA00022909"/>
    </source>
</evidence>
<evidence type="ECO:0000259" key="7">
    <source>
        <dbReference type="SMART" id="SM00905"/>
    </source>
</evidence>
<dbReference type="Proteomes" id="UP000182278">
    <property type="component" value="Unassembled WGS sequence"/>
</dbReference>
<comment type="similarity">
    <text evidence="3 6">Belongs to the DHNA family.</text>
</comment>
<comment type="caution">
    <text evidence="8">The sequence shown here is derived from an EMBL/GenBank/DDBJ whole genome shotgun (WGS) entry which is preliminary data.</text>
</comment>
<dbReference type="PANTHER" id="PTHR42844">
    <property type="entry name" value="DIHYDRONEOPTERIN ALDOLASE 1-RELATED"/>
    <property type="match status" value="1"/>
</dbReference>
<dbReference type="NCBIfam" id="TIGR00525">
    <property type="entry name" value="folB"/>
    <property type="match status" value="1"/>
</dbReference>
<dbReference type="InterPro" id="IPR006156">
    <property type="entry name" value="Dihydroneopterin_aldolase"/>
</dbReference>
<evidence type="ECO:0000256" key="2">
    <source>
        <dbReference type="ARBA" id="ARBA00005013"/>
    </source>
</evidence>
<dbReference type="PANTHER" id="PTHR42844:SF1">
    <property type="entry name" value="DIHYDRONEOPTERIN ALDOLASE 1-RELATED"/>
    <property type="match status" value="1"/>
</dbReference>
<name>A0A1J4SJC2_9BACT</name>
<dbReference type="EMBL" id="MNUO01000005">
    <property type="protein sequence ID" value="OIN98738.1"/>
    <property type="molecule type" value="Genomic_DNA"/>
</dbReference>
<dbReference type="FunFam" id="3.30.1130.10:FF:000003">
    <property type="entry name" value="7,8-dihydroneopterin aldolase"/>
    <property type="match status" value="1"/>
</dbReference>
<comment type="pathway">
    <text evidence="2 6">Cofactor biosynthesis; tetrahydrofolate biosynthesis; 2-amino-4-hydroxy-6-hydroxymethyl-7,8-dihydropteridine diphosphate from 7,8-dihydroneopterin triphosphate: step 3/4.</text>
</comment>
<gene>
    <name evidence="8" type="ORF">AUJ66_00455</name>
</gene>
<sequence length="132" mass="15427">MKRDKIILKGMTFYGYHGVSKAERKTGQRFYMDIEMTLDLGEAGKTDKLSKTIDYTQVYSLIKEIQSKKKYHLMESLAEDIANAALDKFDRLNEVTVKVRKPHAPIGGLMEYVEVEINRLKKQQEPWRSRVR</sequence>
<dbReference type="GO" id="GO:0005737">
    <property type="term" value="C:cytoplasm"/>
    <property type="evidence" value="ECO:0007669"/>
    <property type="project" value="TreeGrafter"/>
</dbReference>
<dbReference type="GO" id="GO:0004150">
    <property type="term" value="F:dihydroneopterin aldolase activity"/>
    <property type="evidence" value="ECO:0007669"/>
    <property type="project" value="UniProtKB-UniRule"/>
</dbReference>
<proteinExistence type="inferred from homology"/>
<evidence type="ECO:0000313" key="8">
    <source>
        <dbReference type="EMBL" id="OIN98738.1"/>
    </source>
</evidence>
<evidence type="ECO:0000256" key="6">
    <source>
        <dbReference type="RuleBase" id="RU362079"/>
    </source>
</evidence>
<evidence type="ECO:0000256" key="5">
    <source>
        <dbReference type="ARBA" id="ARBA00023239"/>
    </source>
</evidence>
<feature type="domain" description="Dihydroneopterin aldolase/epimerase" evidence="7">
    <location>
        <begin position="6"/>
        <end position="119"/>
    </location>
</feature>
<keyword evidence="5 6" id="KW-0456">Lyase</keyword>
<comment type="function">
    <text evidence="6">Catalyzes the conversion of 7,8-dihydroneopterin to 6-hydroxymethyl-7,8-dihydropterin.</text>
</comment>
<dbReference type="NCBIfam" id="TIGR00526">
    <property type="entry name" value="folB_dom"/>
    <property type="match status" value="1"/>
</dbReference>
<dbReference type="AlphaFoldDB" id="A0A1J4SJC2"/>
<evidence type="ECO:0000256" key="1">
    <source>
        <dbReference type="ARBA" id="ARBA00001353"/>
    </source>
</evidence>
<dbReference type="UniPathway" id="UPA00077">
    <property type="reaction ID" value="UER00154"/>
</dbReference>